<dbReference type="Proteomes" id="UP000594454">
    <property type="component" value="Chromosome 1"/>
</dbReference>
<keyword evidence="1" id="KW-0694">RNA-binding</keyword>
<dbReference type="InParanoid" id="A0A7R8YN10"/>
<evidence type="ECO:0000256" key="3">
    <source>
        <dbReference type="SAM" id="Phobius"/>
    </source>
</evidence>
<protein>
    <recommendedName>
        <fullName evidence="4">Tudor domain-containing protein</fullName>
    </recommendedName>
</protein>
<dbReference type="SMART" id="SM00322">
    <property type="entry name" value="KH"/>
    <property type="match status" value="2"/>
</dbReference>
<name>A0A7R8YN10_HERIL</name>
<dbReference type="InterPro" id="IPR004087">
    <property type="entry name" value="KH_dom"/>
</dbReference>
<organism evidence="5 6">
    <name type="scientific">Hermetia illucens</name>
    <name type="common">Black soldier fly</name>
    <dbReference type="NCBI Taxonomy" id="343691"/>
    <lineage>
        <taxon>Eukaryota</taxon>
        <taxon>Metazoa</taxon>
        <taxon>Ecdysozoa</taxon>
        <taxon>Arthropoda</taxon>
        <taxon>Hexapoda</taxon>
        <taxon>Insecta</taxon>
        <taxon>Pterygota</taxon>
        <taxon>Neoptera</taxon>
        <taxon>Endopterygota</taxon>
        <taxon>Diptera</taxon>
        <taxon>Brachycera</taxon>
        <taxon>Stratiomyomorpha</taxon>
        <taxon>Stratiomyidae</taxon>
        <taxon>Hermetiinae</taxon>
        <taxon>Hermetia</taxon>
    </lineage>
</organism>
<dbReference type="Gene3D" id="2.30.30.140">
    <property type="match status" value="1"/>
</dbReference>
<dbReference type="GO" id="GO:0030719">
    <property type="term" value="P:P granule organization"/>
    <property type="evidence" value="ECO:0007669"/>
    <property type="project" value="TreeGrafter"/>
</dbReference>
<evidence type="ECO:0000313" key="6">
    <source>
        <dbReference type="Proteomes" id="UP000594454"/>
    </source>
</evidence>
<feature type="domain" description="Tudor" evidence="4">
    <location>
        <begin position="295"/>
        <end position="360"/>
    </location>
</feature>
<dbReference type="Pfam" id="PF00567">
    <property type="entry name" value="TUDOR"/>
    <property type="match status" value="1"/>
</dbReference>
<dbReference type="InterPro" id="IPR002999">
    <property type="entry name" value="Tudor"/>
</dbReference>
<evidence type="ECO:0000256" key="1">
    <source>
        <dbReference type="PROSITE-ProRule" id="PRU00117"/>
    </source>
</evidence>
<reference evidence="5 6" key="1">
    <citation type="submission" date="2020-11" db="EMBL/GenBank/DDBJ databases">
        <authorList>
            <person name="Wallbank WR R."/>
            <person name="Pardo Diaz C."/>
            <person name="Kozak K."/>
            <person name="Martin S."/>
            <person name="Jiggins C."/>
            <person name="Moest M."/>
            <person name="Warren A I."/>
            <person name="Generalovic N T."/>
            <person name="Byers J.R.P. K."/>
            <person name="Montejo-Kovacevich G."/>
            <person name="Yen C E."/>
        </authorList>
    </citation>
    <scope>NUCLEOTIDE SEQUENCE [LARGE SCALE GENOMIC DNA]</scope>
</reference>
<dbReference type="GO" id="GO:0003723">
    <property type="term" value="F:RNA binding"/>
    <property type="evidence" value="ECO:0007669"/>
    <property type="project" value="UniProtKB-UniRule"/>
</dbReference>
<dbReference type="OrthoDB" id="9995375at2759"/>
<evidence type="ECO:0000256" key="2">
    <source>
        <dbReference type="SAM" id="MobiDB-lite"/>
    </source>
</evidence>
<dbReference type="PROSITE" id="PS50084">
    <property type="entry name" value="KH_TYPE_1"/>
    <property type="match status" value="2"/>
</dbReference>
<dbReference type="EMBL" id="LR899009">
    <property type="protein sequence ID" value="CAD7079191.1"/>
    <property type="molecule type" value="Genomic_DNA"/>
</dbReference>
<keyword evidence="3" id="KW-1133">Transmembrane helix</keyword>
<evidence type="ECO:0000313" key="5">
    <source>
        <dbReference type="EMBL" id="CAD7079191.1"/>
    </source>
</evidence>
<dbReference type="Gene3D" id="3.30.1370.10">
    <property type="entry name" value="K Homology domain, type 1"/>
    <property type="match status" value="2"/>
</dbReference>
<sequence length="574" mass="64559">MFQTPAIKFIFGLGLCSLGGAMLYMYFKNKEEEDDTNIPDEKENAKKKEVALQLTISNEIVPTVMGRGGANLKVIEEKTGTVIRFREKDDNNQYCEIRGQLQNVEKAKAMLMKEIQSSPIVNEEIFVPQTACGKIIGRCGESLQEICRISHAKVSVDSGDRSSGNKTRRVVITGNRKQVNTAKKLIQDKINEDVAFRKSLEESLQKRERRRSPTNSVSSTHSSMTSLGPQLPPSEKLNNSDSDKPLEVYVSAIASPAKFWLQLIGPQTRKLDELVENMTEYYSKAENQAQHRIADPYLGQIVAALFKYDGKWYRAEIVGILPNEYNPRDVVLDLYFVDYGDSEYIAPNEVFELRTDFLTLRFQAIECFLADVKPALSNDPDLWDQQSIARFEELTHVASWKKLISRVVTYKERPKGGNHIRREGSPVPGVRLYDTSEGVQINIAHTLAAEGYAIPDYIAESETSDVLRLGGGSFRNSTQSISSSTRTSHENIALPQQQEDANKNPEDKIMTNGVMKYLSNGTVKTDALQNKIDLNDMKANSQNLLHAEKLNGNIVADKSNNFIDHNQWNHLVQS</sequence>
<dbReference type="InterPro" id="IPR035437">
    <property type="entry name" value="SNase_OB-fold_sf"/>
</dbReference>
<dbReference type="OMA" id="XRGGETI"/>
<dbReference type="GO" id="GO:0005739">
    <property type="term" value="C:mitochondrion"/>
    <property type="evidence" value="ECO:0007669"/>
    <property type="project" value="UniProtKB-ARBA"/>
</dbReference>
<dbReference type="PANTHER" id="PTHR22948:SF29">
    <property type="entry name" value="FI02030P-RELATED"/>
    <property type="match status" value="1"/>
</dbReference>
<dbReference type="InterPro" id="IPR004088">
    <property type="entry name" value="KH_dom_type_1"/>
</dbReference>
<gene>
    <name evidence="5" type="ORF">HERILL_LOCUS2420</name>
</gene>
<dbReference type="AlphaFoldDB" id="A0A7R8YN10"/>
<feature type="region of interest" description="Disordered" evidence="2">
    <location>
        <begin position="154"/>
        <end position="174"/>
    </location>
</feature>
<dbReference type="Pfam" id="PF00013">
    <property type="entry name" value="KH_1"/>
    <property type="match status" value="2"/>
</dbReference>
<evidence type="ECO:0000259" key="4">
    <source>
        <dbReference type="PROSITE" id="PS50304"/>
    </source>
</evidence>
<dbReference type="SMART" id="SM00333">
    <property type="entry name" value="TUDOR"/>
    <property type="match status" value="1"/>
</dbReference>
<dbReference type="CDD" id="cd00105">
    <property type="entry name" value="KH-I"/>
    <property type="match status" value="1"/>
</dbReference>
<feature type="transmembrane region" description="Helical" evidence="3">
    <location>
        <begin position="6"/>
        <end position="27"/>
    </location>
</feature>
<dbReference type="InterPro" id="IPR036612">
    <property type="entry name" value="KH_dom_type_1_sf"/>
</dbReference>
<dbReference type="PROSITE" id="PS50304">
    <property type="entry name" value="TUDOR"/>
    <property type="match status" value="1"/>
</dbReference>
<dbReference type="GO" id="GO:0007283">
    <property type="term" value="P:spermatogenesis"/>
    <property type="evidence" value="ECO:0007669"/>
    <property type="project" value="TreeGrafter"/>
</dbReference>
<dbReference type="GO" id="GO:0043186">
    <property type="term" value="C:P granule"/>
    <property type="evidence" value="ECO:0007669"/>
    <property type="project" value="TreeGrafter"/>
</dbReference>
<keyword evidence="3" id="KW-0472">Membrane</keyword>
<keyword evidence="6" id="KW-1185">Reference proteome</keyword>
<accession>A0A7R8YN10</accession>
<dbReference type="Gene3D" id="2.40.50.90">
    <property type="match status" value="1"/>
</dbReference>
<dbReference type="FunCoup" id="A0A7R8YN10">
    <property type="interactions" value="113"/>
</dbReference>
<dbReference type="GO" id="GO:0034587">
    <property type="term" value="P:piRNA processing"/>
    <property type="evidence" value="ECO:0007669"/>
    <property type="project" value="TreeGrafter"/>
</dbReference>
<dbReference type="InterPro" id="IPR050621">
    <property type="entry name" value="Tudor_domain_containing"/>
</dbReference>
<feature type="region of interest" description="Disordered" evidence="2">
    <location>
        <begin position="202"/>
        <end position="242"/>
    </location>
</feature>
<keyword evidence="3" id="KW-0812">Transmembrane</keyword>
<proteinExistence type="predicted"/>
<feature type="compositionally biased region" description="Low complexity" evidence="2">
    <location>
        <begin position="213"/>
        <end position="226"/>
    </location>
</feature>
<dbReference type="SUPFAM" id="SSF63748">
    <property type="entry name" value="Tudor/PWWP/MBT"/>
    <property type="match status" value="1"/>
</dbReference>
<dbReference type="SUPFAM" id="SSF54791">
    <property type="entry name" value="Eukaryotic type KH-domain (KH-domain type I)"/>
    <property type="match status" value="2"/>
</dbReference>
<dbReference type="PANTHER" id="PTHR22948">
    <property type="entry name" value="TUDOR DOMAIN CONTAINING PROTEIN"/>
    <property type="match status" value="1"/>
</dbReference>